<accession>A0ABY8FYP2</accession>
<evidence type="ECO:0000313" key="4">
    <source>
        <dbReference type="EMBL" id="WFM83632.1"/>
    </source>
</evidence>
<proteinExistence type="predicted"/>
<gene>
    <name evidence="4" type="ORF">P7079_01230</name>
</gene>
<name>A0ABY8FYP2_9ACTO</name>
<feature type="chain" id="PRO_5045072380" description="Prealbumin-like fold domain-containing protein" evidence="3">
    <location>
        <begin position="24"/>
        <end position="220"/>
    </location>
</feature>
<evidence type="ECO:0000313" key="5">
    <source>
        <dbReference type="Proteomes" id="UP001215216"/>
    </source>
</evidence>
<protein>
    <recommendedName>
        <fullName evidence="6">Prealbumin-like fold domain-containing protein</fullName>
    </recommendedName>
</protein>
<keyword evidence="2" id="KW-0472">Membrane</keyword>
<evidence type="ECO:0000256" key="3">
    <source>
        <dbReference type="SAM" id="SignalP"/>
    </source>
</evidence>
<evidence type="ECO:0000256" key="2">
    <source>
        <dbReference type="SAM" id="Phobius"/>
    </source>
</evidence>
<feature type="signal peptide" evidence="3">
    <location>
        <begin position="1"/>
        <end position="23"/>
    </location>
</feature>
<keyword evidence="3" id="KW-0732">Signal</keyword>
<organism evidence="4 5">
    <name type="scientific">Arcanobacterium canis</name>
    <dbReference type="NCBI Taxonomy" id="999183"/>
    <lineage>
        <taxon>Bacteria</taxon>
        <taxon>Bacillati</taxon>
        <taxon>Actinomycetota</taxon>
        <taxon>Actinomycetes</taxon>
        <taxon>Actinomycetales</taxon>
        <taxon>Actinomycetaceae</taxon>
        <taxon>Arcanobacterium</taxon>
    </lineage>
</organism>
<dbReference type="Gene3D" id="2.60.40.10">
    <property type="entry name" value="Immunoglobulins"/>
    <property type="match status" value="1"/>
</dbReference>
<keyword evidence="2" id="KW-0812">Transmembrane</keyword>
<feature type="transmembrane region" description="Helical" evidence="2">
    <location>
        <begin position="190"/>
        <end position="213"/>
    </location>
</feature>
<evidence type="ECO:0000256" key="1">
    <source>
        <dbReference type="SAM" id="MobiDB-lite"/>
    </source>
</evidence>
<dbReference type="EMBL" id="CP121208">
    <property type="protein sequence ID" value="WFM83632.1"/>
    <property type="molecule type" value="Genomic_DNA"/>
</dbReference>
<evidence type="ECO:0008006" key="6">
    <source>
        <dbReference type="Google" id="ProtNLM"/>
    </source>
</evidence>
<feature type="compositionally biased region" description="Pro residues" evidence="1">
    <location>
        <begin position="162"/>
        <end position="189"/>
    </location>
</feature>
<reference evidence="4 5" key="1">
    <citation type="submission" date="2023-03" db="EMBL/GenBank/DDBJ databases">
        <title>Complete genome of Arcanobacterium canis strain DSM 25104 isolated in 2010 from a canine otitis externa in Germany.</title>
        <authorList>
            <person name="Borowiak M."/>
            <person name="Kreitlow A."/>
            <person name="Malorny B."/>
            <person name="Laemmler C."/>
            <person name="Prenger-Berninghoff E."/>
            <person name="Ploetz M."/>
            <person name="Abdulmawjood A."/>
        </authorList>
    </citation>
    <scope>NUCLEOTIDE SEQUENCE [LARGE SCALE GENOMIC DNA]</scope>
    <source>
        <strain evidence="4 5">DSM 25104</strain>
    </source>
</reference>
<keyword evidence="5" id="KW-1185">Reference proteome</keyword>
<keyword evidence="2" id="KW-1133">Transmembrane helix</keyword>
<dbReference type="RefSeq" id="WP_278013027.1">
    <property type="nucleotide sequence ID" value="NZ_CP121208.1"/>
</dbReference>
<feature type="region of interest" description="Disordered" evidence="1">
    <location>
        <begin position="157"/>
        <end position="190"/>
    </location>
</feature>
<dbReference type="Proteomes" id="UP001215216">
    <property type="component" value="Chromosome"/>
</dbReference>
<dbReference type="InterPro" id="IPR013783">
    <property type="entry name" value="Ig-like_fold"/>
</dbReference>
<sequence>MMKMMVAALVALIVTAVVPTAWALDQPDDLISGKSRLTVALPAGNPYDDVKMPPLDGYTVKLSRVRVDVRTNADYDHAASLKYDAALTLGTHAVSMKTTGADGVVTFHDLEPALYVVQTDLPEGRKGVVKINPALVLLPGKNADGSFAHAVTMKLKHSPEFQPTPPPNIPNPHPTPTPTPPAPKRPPLPWTGASVVGTGVVATALVTGGVVLARKKKGQI</sequence>